<dbReference type="AlphaFoldDB" id="A0A4P8QU07"/>
<sequence length="115" mass="12904">MMRANLNCDAARKLLASGLCPSLPRESEKTTFATRRDREASQEFTMSEGVRSSSCQYRSNCDPPGANENLDCLNSATATIICIVIFQLNRKLNDPESGTTFPFFRRLVNLFVYVI</sequence>
<name>A0A4P8QU07_9GAMM</name>
<proteinExistence type="predicted"/>
<evidence type="ECO:0000313" key="2">
    <source>
        <dbReference type="EMBL" id="QCR07665.1"/>
    </source>
</evidence>
<keyword evidence="3" id="KW-1185">Reference proteome</keyword>
<reference evidence="2 3" key="1">
    <citation type="submission" date="2018-11" db="EMBL/GenBank/DDBJ databases">
        <title>Genome sequences of Brenneria nigrifluens and Brenneria rubrifaciens.</title>
        <authorList>
            <person name="Poret-Peterson A.T."/>
            <person name="McClean A.E."/>
            <person name="Kluepfel D.A."/>
        </authorList>
    </citation>
    <scope>NUCLEOTIDE SEQUENCE [LARGE SCALE GENOMIC DNA]</scope>
    <source>
        <strain evidence="2 3">6D370</strain>
    </source>
</reference>
<gene>
    <name evidence="2" type="ORF">EH207_03375</name>
</gene>
<feature type="compositionally biased region" description="Basic and acidic residues" evidence="1">
    <location>
        <begin position="27"/>
        <end position="41"/>
    </location>
</feature>
<accession>A0A4P8QU07</accession>
<dbReference type="RefSeq" id="WP_137712734.1">
    <property type="nucleotide sequence ID" value="NZ_CP034035.1"/>
</dbReference>
<organism evidence="2 3">
    <name type="scientific">Brenneria rubrifaciens</name>
    <dbReference type="NCBI Taxonomy" id="55213"/>
    <lineage>
        <taxon>Bacteria</taxon>
        <taxon>Pseudomonadati</taxon>
        <taxon>Pseudomonadota</taxon>
        <taxon>Gammaproteobacteria</taxon>
        <taxon>Enterobacterales</taxon>
        <taxon>Pectobacteriaceae</taxon>
        <taxon>Brenneria</taxon>
    </lineage>
</organism>
<dbReference type="Proteomes" id="UP000299580">
    <property type="component" value="Chromosome"/>
</dbReference>
<dbReference type="KEGG" id="brb:EH207_03375"/>
<evidence type="ECO:0000313" key="3">
    <source>
        <dbReference type="Proteomes" id="UP000299580"/>
    </source>
</evidence>
<evidence type="ECO:0000256" key="1">
    <source>
        <dbReference type="SAM" id="MobiDB-lite"/>
    </source>
</evidence>
<feature type="compositionally biased region" description="Polar residues" evidence="1">
    <location>
        <begin position="42"/>
        <end position="56"/>
    </location>
</feature>
<feature type="region of interest" description="Disordered" evidence="1">
    <location>
        <begin position="27"/>
        <end position="56"/>
    </location>
</feature>
<dbReference type="EMBL" id="CP034035">
    <property type="protein sequence ID" value="QCR07665.1"/>
    <property type="molecule type" value="Genomic_DNA"/>
</dbReference>
<protein>
    <submittedName>
        <fullName evidence="2">Uncharacterized protein</fullName>
    </submittedName>
</protein>